<dbReference type="Proteomes" id="UP000633219">
    <property type="component" value="Unassembled WGS sequence"/>
</dbReference>
<dbReference type="InterPro" id="IPR009333">
    <property type="entry name" value="DUF992"/>
</dbReference>
<proteinExistence type="predicted"/>
<keyword evidence="3" id="KW-1185">Reference proteome</keyword>
<feature type="signal peptide" evidence="1">
    <location>
        <begin position="1"/>
        <end position="23"/>
    </location>
</feature>
<organism evidence="2 3">
    <name type="scientific">Rhizobium setariae</name>
    <dbReference type="NCBI Taxonomy" id="2801340"/>
    <lineage>
        <taxon>Bacteria</taxon>
        <taxon>Pseudomonadati</taxon>
        <taxon>Pseudomonadota</taxon>
        <taxon>Alphaproteobacteria</taxon>
        <taxon>Hyphomicrobiales</taxon>
        <taxon>Rhizobiaceae</taxon>
        <taxon>Rhizobium/Agrobacterium group</taxon>
        <taxon>Rhizobium</taxon>
    </lineage>
</organism>
<dbReference type="AlphaFoldDB" id="A0A937CJP1"/>
<evidence type="ECO:0000313" key="2">
    <source>
        <dbReference type="EMBL" id="MBL0371315.1"/>
    </source>
</evidence>
<dbReference type="Pfam" id="PF06186">
    <property type="entry name" value="DUF992"/>
    <property type="match status" value="1"/>
</dbReference>
<sequence length="159" mass="16228">MKRLLSIATVLASLLVNSGDALAAKSVNLGMLVCDMSKGIGLIIIEKQKMTCEFRPVSGQTVLYTGKITDVGIELGEVKEGHMIWGVFAAALTDMQPGALAGHYGGVEADAALGLGVGANALIGGTGKGFILQPLSVEGEVGVNIAAGVRTVTLDFVAD</sequence>
<gene>
    <name evidence="2" type="ORF">JJB09_04680</name>
</gene>
<protein>
    <submittedName>
        <fullName evidence="2">DUF992 domain-containing protein</fullName>
    </submittedName>
</protein>
<feature type="chain" id="PRO_5037366821" evidence="1">
    <location>
        <begin position="24"/>
        <end position="159"/>
    </location>
</feature>
<evidence type="ECO:0000313" key="3">
    <source>
        <dbReference type="Proteomes" id="UP000633219"/>
    </source>
</evidence>
<evidence type="ECO:0000256" key="1">
    <source>
        <dbReference type="SAM" id="SignalP"/>
    </source>
</evidence>
<keyword evidence="1" id="KW-0732">Signal</keyword>
<dbReference type="EMBL" id="JAEQNC010000002">
    <property type="protein sequence ID" value="MBL0371315.1"/>
    <property type="molecule type" value="Genomic_DNA"/>
</dbReference>
<accession>A0A937CJP1</accession>
<reference evidence="2" key="1">
    <citation type="submission" date="2021-01" db="EMBL/GenBank/DDBJ databases">
        <title>Rhizobium sp. strain KVB221 16S ribosomal RNA gene Genome sequencing and assembly.</title>
        <authorList>
            <person name="Kang M."/>
        </authorList>
    </citation>
    <scope>NUCLEOTIDE SEQUENCE</scope>
    <source>
        <strain evidence="2">KVB221</strain>
    </source>
</reference>
<name>A0A937CJP1_9HYPH</name>
<dbReference type="RefSeq" id="WP_201653818.1">
    <property type="nucleotide sequence ID" value="NZ_JAEQNC010000002.1"/>
</dbReference>
<comment type="caution">
    <text evidence="2">The sequence shown here is derived from an EMBL/GenBank/DDBJ whole genome shotgun (WGS) entry which is preliminary data.</text>
</comment>